<dbReference type="InterPro" id="IPR033305">
    <property type="entry name" value="Hydin-like"/>
</dbReference>
<dbReference type="InterPro" id="IPR056310">
    <property type="entry name" value="Ig-CFAP74_4th"/>
</dbReference>
<evidence type="ECO:0000259" key="9">
    <source>
        <dbReference type="Pfam" id="PF24798"/>
    </source>
</evidence>
<dbReference type="Proteomes" id="UP000281549">
    <property type="component" value="Unassembled WGS sequence"/>
</dbReference>
<dbReference type="Pfam" id="PF24507">
    <property type="entry name" value="Ig_CFAP65_4th"/>
    <property type="match status" value="1"/>
</dbReference>
<evidence type="ECO:0000256" key="3">
    <source>
        <dbReference type="ARBA" id="ARBA00022490"/>
    </source>
</evidence>
<dbReference type="GO" id="GO:1904158">
    <property type="term" value="P:axonemal central apparatus assembly"/>
    <property type="evidence" value="ECO:0007669"/>
    <property type="project" value="TreeGrafter"/>
</dbReference>
<dbReference type="GO" id="GO:0003341">
    <property type="term" value="P:cilium movement"/>
    <property type="evidence" value="ECO:0007669"/>
    <property type="project" value="TreeGrafter"/>
</dbReference>
<gene>
    <name evidence="10" type="ORF">ROZALSC1DRAFT_23958</name>
</gene>
<dbReference type="InterPro" id="IPR058536">
    <property type="entry name" value="Ig_CFAP65_4th"/>
</dbReference>
<sequence length="1243" mass="139324">VFSFPIRNTGKISIPFEFYFTLDDSTMTNSSTINSAVNPFTVNPSSGTILAGESLLITIKFQPIEVDDYSLFLHLKLLNLLPGKSYPIIPIRGKSLRPLCHFELETKDYLFDSIQNLSNSLDPNTRVIEIETIGIKKIIKNFYILNPTSITYDFEWVKEGNEQGKLKCLTRQGTIVGGKKSEIIFEYSPDNIDVLETFWKFKIPSQNIQIPFMILCRSLEPSIYFDKTSVNFKSILVDCPVKESLNLVNQENIPFYFSFNDILNENSSVIQINPNSGFIAPKSEQIITVMFQPRSEKIYNYNLICNVRKKPNPLVINIKGEGYLIHEKVYCQNVDNSLYLLSNSDFNLIDFGRVFLNAKSSKRITIKNDGRFPFDFSWKIKGNKSNCISINPEFGKVGKDEIVNCDIDFSPTVHVNLKNVTAVCQISNGRQYTLSFEGIGAKPNLLISEDFHDFGPCFIFRPGMKPLEHRFKVTNKDEKEISLDVSISNSSAFEINAFGPPCIAPNASTFITVLFFPREATKYQEYLTVDINGLSKTKLTVSGEGVDMNLDLAHSDHKSIGFGAVRVGHVVSKTIKLVNKSIIPVKFNLGTTSVIEKLLKNFVTFSQTQDITIRPKGYFNLEFKFIPTVRVQPFFEEIHFECPGYSKPLFAVHGACHGIEVKIENQNISFGAVVLNSSNARKVQLRNVGDIGVKFKWDVSRFYPHFSITPSEGYISSGMEVPLEFTFHPKELDHDIRLDSIPCFIEGANPLTINLSGVCIPPTIQSEVLKFSTAVRESDVKQIPLTNKYPFTWMVKPVIDNEFWSCLESLEIESGQTKQLEIVYKPLQMTNDEHKHEGSIFIPLPDGSGMLFRLLGTADKPTAVESHTLEIPCKTHHVQSLKVQNWLKSSQRFKVVIEQAKTDLSVLLKGHSYIDIPPSAAYDYKLSYFAYKEGLFNVKVTFRNEDTGEYLFHTLQFKSTPPAVSAVYEMSTIARQPVLQEISILNPLPITVSFNVTCTHPDVSCPSQFNIAPRSEGICTVEFLPLQAKESSTRVTLSSNELGVYNYDLKLIATPAGPERSIQFKVSLGASQTQSFRFTSYAKSKIEYLCKIDSPDFTCEKSVIAPPALASGGVEVVIDVVYEPSKLGDTKSFLSVSSPQGGDYICPLIGHCIAPKPQGPFTIKAGSFASIPFKNVSAQTANFIMTIDNVNFTVKNQESIGSKKMVHINVNYKVVNSKAPKTAKMVVSQVGSNVQWIYYLKGI</sequence>
<evidence type="ECO:0008006" key="12">
    <source>
        <dbReference type="Google" id="ProtNLM"/>
    </source>
</evidence>
<evidence type="ECO:0000256" key="1">
    <source>
        <dbReference type="ARBA" id="ARBA00004138"/>
    </source>
</evidence>
<name>A0A4P9YFG2_ROZAC</name>
<proteinExistence type="predicted"/>
<dbReference type="EMBL" id="ML005716">
    <property type="protein sequence ID" value="RKP17692.1"/>
    <property type="molecule type" value="Genomic_DNA"/>
</dbReference>
<feature type="domain" description="HYDIN/VesB/CFA65-like Ig-like" evidence="7">
    <location>
        <begin position="445"/>
        <end position="543"/>
    </location>
</feature>
<keyword evidence="4" id="KW-0969">Cilium</keyword>
<accession>A0A4P9YFG2</accession>
<evidence type="ECO:0000259" key="7">
    <source>
        <dbReference type="Pfam" id="PF22544"/>
    </source>
</evidence>
<dbReference type="Pfam" id="PF22067">
    <property type="entry name" value="Cep192_D3"/>
    <property type="match status" value="1"/>
</dbReference>
<feature type="domain" description="Cep192-like" evidence="6">
    <location>
        <begin position="666"/>
        <end position="732"/>
    </location>
</feature>
<dbReference type="AlphaFoldDB" id="A0A4P9YFG2"/>
<feature type="domain" description="CFAP74 fourth Ig-like" evidence="9">
    <location>
        <begin position="348"/>
        <end position="440"/>
    </location>
</feature>
<organism evidence="10 11">
    <name type="scientific">Rozella allomycis (strain CSF55)</name>
    <dbReference type="NCBI Taxonomy" id="988480"/>
    <lineage>
        <taxon>Eukaryota</taxon>
        <taxon>Fungi</taxon>
        <taxon>Fungi incertae sedis</taxon>
        <taxon>Cryptomycota</taxon>
        <taxon>Cryptomycota incertae sedis</taxon>
        <taxon>Rozella</taxon>
    </lineage>
</organism>
<feature type="non-terminal residue" evidence="10">
    <location>
        <position position="1"/>
    </location>
</feature>
<keyword evidence="3" id="KW-0963">Cytoplasm</keyword>
<evidence type="ECO:0000256" key="4">
    <source>
        <dbReference type="ARBA" id="ARBA00023069"/>
    </source>
</evidence>
<evidence type="ECO:0000313" key="10">
    <source>
        <dbReference type="EMBL" id="RKP17692.1"/>
    </source>
</evidence>
<dbReference type="InterPro" id="IPR054089">
    <property type="entry name" value="Cep192-like_D3"/>
</dbReference>
<evidence type="ECO:0000256" key="5">
    <source>
        <dbReference type="ARBA" id="ARBA00023273"/>
    </source>
</evidence>
<keyword evidence="5" id="KW-0966">Cell projection</keyword>
<reference evidence="11" key="1">
    <citation type="journal article" date="2018" name="Nat. Microbiol.">
        <title>Leveraging single-cell genomics to expand the fungal tree of life.</title>
        <authorList>
            <person name="Ahrendt S.R."/>
            <person name="Quandt C.A."/>
            <person name="Ciobanu D."/>
            <person name="Clum A."/>
            <person name="Salamov A."/>
            <person name="Andreopoulos B."/>
            <person name="Cheng J.F."/>
            <person name="Woyke T."/>
            <person name="Pelin A."/>
            <person name="Henrissat B."/>
            <person name="Reynolds N.K."/>
            <person name="Benny G.L."/>
            <person name="Smith M.E."/>
            <person name="James T.Y."/>
            <person name="Grigoriev I.V."/>
        </authorList>
    </citation>
    <scope>NUCLEOTIDE SEQUENCE [LARGE SCALE GENOMIC DNA]</scope>
    <source>
        <strain evidence="11">CSF55</strain>
    </source>
</reference>
<evidence type="ECO:0000313" key="11">
    <source>
        <dbReference type="Proteomes" id="UP000281549"/>
    </source>
</evidence>
<dbReference type="PANTHER" id="PTHR23053">
    <property type="entry name" value="DLEC1 DELETED IN LUNG AND ESOPHAGEAL CANCER 1"/>
    <property type="match status" value="1"/>
</dbReference>
<comment type="subcellular location">
    <subcellularLocation>
        <location evidence="1">Cell projection</location>
        <location evidence="1">Cilium</location>
    </subcellularLocation>
    <subcellularLocation>
        <location evidence="2">Cytoplasm</location>
    </subcellularLocation>
</comment>
<protein>
    <recommendedName>
        <fullName evidence="12">MSP domain-containing protein</fullName>
    </recommendedName>
</protein>
<dbReference type="Gene3D" id="2.60.40.10">
    <property type="entry name" value="Immunoglobulins"/>
    <property type="match status" value="6"/>
</dbReference>
<dbReference type="InterPro" id="IPR053879">
    <property type="entry name" value="HYDIN_VesB_CFA65-like_Ig"/>
</dbReference>
<dbReference type="PANTHER" id="PTHR23053:SF0">
    <property type="entry name" value="HYDROCEPHALUS-INDUCING PROTEIN HOMOLOG"/>
    <property type="match status" value="1"/>
</dbReference>
<dbReference type="Pfam" id="PF24798">
    <property type="entry name" value="Ig-CFAP74_4th"/>
    <property type="match status" value="1"/>
</dbReference>
<evidence type="ECO:0000259" key="6">
    <source>
        <dbReference type="Pfam" id="PF22067"/>
    </source>
</evidence>
<evidence type="ECO:0000256" key="2">
    <source>
        <dbReference type="ARBA" id="ARBA00004496"/>
    </source>
</evidence>
<dbReference type="Pfam" id="PF22544">
    <property type="entry name" value="HYDIN_VesB_CFA65-like_Ig"/>
    <property type="match status" value="1"/>
</dbReference>
<dbReference type="GO" id="GO:0005930">
    <property type="term" value="C:axoneme"/>
    <property type="evidence" value="ECO:0007669"/>
    <property type="project" value="TreeGrafter"/>
</dbReference>
<evidence type="ECO:0000259" key="8">
    <source>
        <dbReference type="Pfam" id="PF24507"/>
    </source>
</evidence>
<dbReference type="InterPro" id="IPR013783">
    <property type="entry name" value="Ig-like_fold"/>
</dbReference>
<feature type="domain" description="CFAP65 fourth Ig-like" evidence="8">
    <location>
        <begin position="229"/>
        <end position="323"/>
    </location>
</feature>